<evidence type="ECO:0000313" key="8">
    <source>
        <dbReference type="Proteomes" id="UP001138802"/>
    </source>
</evidence>
<evidence type="ECO:0000256" key="5">
    <source>
        <dbReference type="SAM" id="Phobius"/>
    </source>
</evidence>
<name>A0A9X0WJB9_9GAMM</name>
<keyword evidence="4 5" id="KW-0472">Membrane</keyword>
<evidence type="ECO:0000256" key="3">
    <source>
        <dbReference type="ARBA" id="ARBA00022989"/>
    </source>
</evidence>
<dbReference type="Pfam" id="PF07298">
    <property type="entry name" value="NnrU"/>
    <property type="match status" value="1"/>
</dbReference>
<keyword evidence="2 5" id="KW-0812">Transmembrane</keyword>
<dbReference type="Proteomes" id="UP001138802">
    <property type="component" value="Unassembled WGS sequence"/>
</dbReference>
<keyword evidence="3 5" id="KW-1133">Transmembrane helix</keyword>
<comment type="caution">
    <text evidence="7">The sequence shown here is derived from an EMBL/GenBank/DDBJ whole genome shotgun (WGS) entry which is preliminary data.</text>
</comment>
<organism evidence="7 8">
    <name type="scientific">Thiocapsa imhoffii</name>
    <dbReference type="NCBI Taxonomy" id="382777"/>
    <lineage>
        <taxon>Bacteria</taxon>
        <taxon>Pseudomonadati</taxon>
        <taxon>Pseudomonadota</taxon>
        <taxon>Gammaproteobacteria</taxon>
        <taxon>Chromatiales</taxon>
        <taxon>Chromatiaceae</taxon>
        <taxon>Thiocapsa</taxon>
    </lineage>
</organism>
<dbReference type="RefSeq" id="WP_200388349.1">
    <property type="nucleotide sequence ID" value="NZ_NRSD01000013.1"/>
</dbReference>
<evidence type="ECO:0000256" key="4">
    <source>
        <dbReference type="ARBA" id="ARBA00023136"/>
    </source>
</evidence>
<dbReference type="InterPro" id="IPR009915">
    <property type="entry name" value="NnrU_dom"/>
</dbReference>
<protein>
    <submittedName>
        <fullName evidence="7">NnrU family protein</fullName>
    </submittedName>
</protein>
<gene>
    <name evidence="7" type="ORF">CKO25_12960</name>
</gene>
<accession>A0A9X0WJB9</accession>
<evidence type="ECO:0000313" key="7">
    <source>
        <dbReference type="EMBL" id="MBK1645535.1"/>
    </source>
</evidence>
<dbReference type="GO" id="GO:0016020">
    <property type="term" value="C:membrane"/>
    <property type="evidence" value="ECO:0007669"/>
    <property type="project" value="UniProtKB-SubCell"/>
</dbReference>
<feature type="transmembrane region" description="Helical" evidence="5">
    <location>
        <begin position="159"/>
        <end position="179"/>
    </location>
</feature>
<feature type="transmembrane region" description="Helical" evidence="5">
    <location>
        <begin position="71"/>
        <end position="93"/>
    </location>
</feature>
<feature type="transmembrane region" description="Helical" evidence="5">
    <location>
        <begin position="40"/>
        <end position="59"/>
    </location>
</feature>
<reference evidence="7 8" key="1">
    <citation type="journal article" date="2020" name="Microorganisms">
        <title>Osmotic Adaptation and Compatible Solute Biosynthesis of Phototrophic Bacteria as Revealed from Genome Analyses.</title>
        <authorList>
            <person name="Imhoff J.F."/>
            <person name="Rahn T."/>
            <person name="Kunzel S."/>
            <person name="Keller A."/>
            <person name="Neulinger S.C."/>
        </authorList>
    </citation>
    <scope>NUCLEOTIDE SEQUENCE [LARGE SCALE GENOMIC DNA]</scope>
    <source>
        <strain evidence="7 8">DSM 21303</strain>
    </source>
</reference>
<dbReference type="AlphaFoldDB" id="A0A9X0WJB9"/>
<feature type="domain" description="NnrU" evidence="6">
    <location>
        <begin position="3"/>
        <end position="188"/>
    </location>
</feature>
<sequence>MLVLILGLILFLGMHSISIVKVSLRDDLVARFGEWPWKAIYGLVSLLGFALIVYGYGLARATPILLYDPPAWLRHLNLLLMLPVFTLLLATYLPGRIQSAAKHPMLLAVKLWATAHLLANGTLADVVLFGSFLAWAVADRISLKRRSGPTVPGAPASPINDAIAIIGGLFLYLLFMFWLHRVLMGVPPIG</sequence>
<evidence type="ECO:0000256" key="2">
    <source>
        <dbReference type="ARBA" id="ARBA00022692"/>
    </source>
</evidence>
<evidence type="ECO:0000256" key="1">
    <source>
        <dbReference type="ARBA" id="ARBA00004141"/>
    </source>
</evidence>
<proteinExistence type="predicted"/>
<comment type="subcellular location">
    <subcellularLocation>
        <location evidence="1">Membrane</location>
        <topology evidence="1">Multi-pass membrane protein</topology>
    </subcellularLocation>
</comment>
<dbReference type="EMBL" id="NRSD01000013">
    <property type="protein sequence ID" value="MBK1645535.1"/>
    <property type="molecule type" value="Genomic_DNA"/>
</dbReference>
<evidence type="ECO:0000259" key="6">
    <source>
        <dbReference type="Pfam" id="PF07298"/>
    </source>
</evidence>
<feature type="transmembrane region" description="Helical" evidence="5">
    <location>
        <begin position="113"/>
        <end position="138"/>
    </location>
</feature>
<keyword evidence="8" id="KW-1185">Reference proteome</keyword>